<evidence type="ECO:0000256" key="2">
    <source>
        <dbReference type="ARBA" id="ARBA00029447"/>
    </source>
</evidence>
<dbReference type="GO" id="GO:0007165">
    <property type="term" value="P:signal transduction"/>
    <property type="evidence" value="ECO:0007669"/>
    <property type="project" value="UniProtKB-KW"/>
</dbReference>
<evidence type="ECO:0000256" key="3">
    <source>
        <dbReference type="PROSITE-ProRule" id="PRU00284"/>
    </source>
</evidence>
<gene>
    <name evidence="5" type="ORF">HNQ46_001975</name>
</gene>
<accession>A0A7W9SIC6</accession>
<dbReference type="GeneID" id="85015502"/>
<dbReference type="RefSeq" id="WP_183684517.1">
    <property type="nucleotide sequence ID" value="NZ_CAUQIH010000007.1"/>
</dbReference>
<dbReference type="GO" id="GO:0005886">
    <property type="term" value="C:plasma membrane"/>
    <property type="evidence" value="ECO:0007669"/>
    <property type="project" value="TreeGrafter"/>
</dbReference>
<comment type="caution">
    <text evidence="5">The sequence shown here is derived from an EMBL/GenBank/DDBJ whole genome shotgun (WGS) entry which is preliminary data.</text>
</comment>
<organism evidence="5 6">
    <name type="scientific">Oribacterium sinus</name>
    <dbReference type="NCBI Taxonomy" id="237576"/>
    <lineage>
        <taxon>Bacteria</taxon>
        <taxon>Bacillati</taxon>
        <taxon>Bacillota</taxon>
        <taxon>Clostridia</taxon>
        <taxon>Lachnospirales</taxon>
        <taxon>Lachnospiraceae</taxon>
        <taxon>Oribacterium</taxon>
    </lineage>
</organism>
<protein>
    <submittedName>
        <fullName evidence="5">Methyl-accepting chemotaxis protein</fullName>
    </submittedName>
</protein>
<keyword evidence="3" id="KW-0807">Transducer</keyword>
<evidence type="ECO:0000259" key="4">
    <source>
        <dbReference type="PROSITE" id="PS50111"/>
    </source>
</evidence>
<sequence>MAIHIQDFAGKEQFQSILCNWAKGTGLEAMVQSVDGKTVYYADGEEREPGKADALDRRSQEFGSSSIQCELQYDGEKVASLYLKEDKDGDRDRQEAALKLLCLTLEEFVKAESSVGRFEEFANRLSAGITETQSLVKEIRKSTNDLKSIQSRQKILALNANIEAARAGEHGKGFGVVADEVGRLSDSSSAVNEKISSVVKRIAEVVSSLSGEELEEQA</sequence>
<evidence type="ECO:0000313" key="5">
    <source>
        <dbReference type="EMBL" id="MBB6041980.1"/>
    </source>
</evidence>
<comment type="similarity">
    <text evidence="2">Belongs to the methyl-accepting chemotaxis (MCP) protein family.</text>
</comment>
<dbReference type="Pfam" id="PF00015">
    <property type="entry name" value="MCPsignal"/>
    <property type="match status" value="1"/>
</dbReference>
<dbReference type="InterPro" id="IPR004089">
    <property type="entry name" value="MCPsignal_dom"/>
</dbReference>
<reference evidence="5 6" key="1">
    <citation type="submission" date="2020-08" db="EMBL/GenBank/DDBJ databases">
        <title>Genomic Encyclopedia of Type Strains, Phase IV (KMG-IV): sequencing the most valuable type-strain genomes for metagenomic binning, comparative biology and taxonomic classification.</title>
        <authorList>
            <person name="Goeker M."/>
        </authorList>
    </citation>
    <scope>NUCLEOTIDE SEQUENCE [LARGE SCALE GENOMIC DNA]</scope>
    <source>
        <strain evidence="5 6">DSM 17245</strain>
    </source>
</reference>
<keyword evidence="1" id="KW-0145">Chemotaxis</keyword>
<evidence type="ECO:0000313" key="6">
    <source>
        <dbReference type="Proteomes" id="UP000522163"/>
    </source>
</evidence>
<dbReference type="GO" id="GO:0004888">
    <property type="term" value="F:transmembrane signaling receptor activity"/>
    <property type="evidence" value="ECO:0007669"/>
    <property type="project" value="TreeGrafter"/>
</dbReference>
<dbReference type="Proteomes" id="UP000522163">
    <property type="component" value="Unassembled WGS sequence"/>
</dbReference>
<dbReference type="EMBL" id="JACHHH010000011">
    <property type="protein sequence ID" value="MBB6041980.1"/>
    <property type="molecule type" value="Genomic_DNA"/>
</dbReference>
<name>A0A7W9SIC6_9FIRM</name>
<dbReference type="PANTHER" id="PTHR43531">
    <property type="entry name" value="PROTEIN ICFG"/>
    <property type="match status" value="1"/>
</dbReference>
<proteinExistence type="inferred from homology"/>
<dbReference type="AlphaFoldDB" id="A0A7W9SIC6"/>
<dbReference type="GO" id="GO:0006935">
    <property type="term" value="P:chemotaxis"/>
    <property type="evidence" value="ECO:0007669"/>
    <property type="project" value="UniProtKB-KW"/>
</dbReference>
<dbReference type="SUPFAM" id="SSF58104">
    <property type="entry name" value="Methyl-accepting chemotaxis protein (MCP) signaling domain"/>
    <property type="match status" value="1"/>
</dbReference>
<dbReference type="PANTHER" id="PTHR43531:SF11">
    <property type="entry name" value="METHYL-ACCEPTING CHEMOTAXIS PROTEIN 3"/>
    <property type="match status" value="1"/>
</dbReference>
<evidence type="ECO:0000256" key="1">
    <source>
        <dbReference type="ARBA" id="ARBA00022500"/>
    </source>
</evidence>
<dbReference type="PROSITE" id="PS50111">
    <property type="entry name" value="CHEMOTAXIS_TRANSDUC_2"/>
    <property type="match status" value="1"/>
</dbReference>
<feature type="domain" description="Methyl-accepting transducer" evidence="4">
    <location>
        <begin position="113"/>
        <end position="208"/>
    </location>
</feature>
<dbReference type="InterPro" id="IPR051310">
    <property type="entry name" value="MCP_chemotaxis"/>
</dbReference>
<dbReference type="Gene3D" id="1.10.287.950">
    <property type="entry name" value="Methyl-accepting chemotaxis protein"/>
    <property type="match status" value="1"/>
</dbReference>